<evidence type="ECO:0000256" key="1">
    <source>
        <dbReference type="SAM" id="MobiDB-lite"/>
    </source>
</evidence>
<dbReference type="EMBL" id="VVIM01000011">
    <property type="protein sequence ID" value="KAB0791802.1"/>
    <property type="molecule type" value="Genomic_DNA"/>
</dbReference>
<dbReference type="AlphaFoldDB" id="A0A5N4A3C3"/>
<keyword evidence="3" id="KW-1185">Reference proteome</keyword>
<reference evidence="2 3" key="1">
    <citation type="journal article" date="2018" name="Elife">
        <title>Firefly genomes illuminate parallel origins of bioluminescence in beetles.</title>
        <authorList>
            <person name="Fallon T.R."/>
            <person name="Lower S.E."/>
            <person name="Chang C.H."/>
            <person name="Bessho-Uehara M."/>
            <person name="Martin G.J."/>
            <person name="Bewick A.J."/>
            <person name="Behringer M."/>
            <person name="Debat H.J."/>
            <person name="Wong I."/>
            <person name="Day J.C."/>
            <person name="Suvorov A."/>
            <person name="Silva C.J."/>
            <person name="Stanger-Hall K.F."/>
            <person name="Hall D.W."/>
            <person name="Schmitz R.J."/>
            <person name="Nelson D.R."/>
            <person name="Lewis S.M."/>
            <person name="Shigenobu S."/>
            <person name="Bybee S.M."/>
            <person name="Larracuente A.M."/>
            <person name="Oba Y."/>
            <person name="Weng J.K."/>
        </authorList>
    </citation>
    <scope>NUCLEOTIDE SEQUENCE [LARGE SCALE GENOMIC DNA]</scope>
    <source>
        <strain evidence="2">1611_PpyrPB1</strain>
        <tissue evidence="2">Whole body</tissue>
    </source>
</reference>
<accession>A0A5N4A3C3</accession>
<dbReference type="InParanoid" id="A0A5N4A3C3"/>
<gene>
    <name evidence="2" type="ORF">PPYR_03602</name>
</gene>
<evidence type="ECO:0000313" key="2">
    <source>
        <dbReference type="EMBL" id="KAB0791802.1"/>
    </source>
</evidence>
<feature type="compositionally biased region" description="Polar residues" evidence="1">
    <location>
        <begin position="36"/>
        <end position="45"/>
    </location>
</feature>
<feature type="compositionally biased region" description="Polar residues" evidence="1">
    <location>
        <begin position="78"/>
        <end position="89"/>
    </location>
</feature>
<feature type="region of interest" description="Disordered" evidence="1">
    <location>
        <begin position="1"/>
        <end position="99"/>
    </location>
</feature>
<proteinExistence type="predicted"/>
<name>A0A5N4A3C3_PHOPY</name>
<feature type="compositionally biased region" description="Basic and acidic residues" evidence="1">
    <location>
        <begin position="1"/>
        <end position="10"/>
    </location>
</feature>
<feature type="compositionally biased region" description="Polar residues" evidence="1">
    <location>
        <begin position="56"/>
        <end position="70"/>
    </location>
</feature>
<comment type="caution">
    <text evidence="2">The sequence shown here is derived from an EMBL/GenBank/DDBJ whole genome shotgun (WGS) entry which is preliminary data.</text>
</comment>
<dbReference type="Proteomes" id="UP000327044">
    <property type="component" value="Unassembled WGS sequence"/>
</dbReference>
<evidence type="ECO:0000313" key="3">
    <source>
        <dbReference type="Proteomes" id="UP000327044"/>
    </source>
</evidence>
<sequence length="99" mass="10666">MRRLPLDRRVCQTKGGKSTHCGGEHSANNKRVREISASSFKVSQPQPSPPKGRIQTAETRPDTSYATATKDTAPEVPTTASIPTVSQAANPDGKYPVDF</sequence>
<protein>
    <submittedName>
        <fullName evidence="2">Uncharacterized protein</fullName>
    </submittedName>
</protein>
<organism evidence="2 3">
    <name type="scientific">Photinus pyralis</name>
    <name type="common">Common eastern firefly</name>
    <name type="synonym">Lampyris pyralis</name>
    <dbReference type="NCBI Taxonomy" id="7054"/>
    <lineage>
        <taxon>Eukaryota</taxon>
        <taxon>Metazoa</taxon>
        <taxon>Ecdysozoa</taxon>
        <taxon>Arthropoda</taxon>
        <taxon>Hexapoda</taxon>
        <taxon>Insecta</taxon>
        <taxon>Pterygota</taxon>
        <taxon>Neoptera</taxon>
        <taxon>Endopterygota</taxon>
        <taxon>Coleoptera</taxon>
        <taxon>Polyphaga</taxon>
        <taxon>Elateriformia</taxon>
        <taxon>Elateroidea</taxon>
        <taxon>Lampyridae</taxon>
        <taxon>Lampyrinae</taxon>
        <taxon>Photinus</taxon>
    </lineage>
</organism>